<proteinExistence type="predicted"/>
<name>A0A6J4SJP1_9ACTN</name>
<dbReference type="AlphaFoldDB" id="A0A6J4SJP1"/>
<feature type="non-terminal residue" evidence="2">
    <location>
        <position position="1"/>
    </location>
</feature>
<gene>
    <name evidence="2" type="ORF">AVDCRST_MAG12-2321</name>
</gene>
<feature type="non-terminal residue" evidence="2">
    <location>
        <position position="89"/>
    </location>
</feature>
<dbReference type="EMBL" id="CADCVK010000346">
    <property type="protein sequence ID" value="CAA9495194.1"/>
    <property type="molecule type" value="Genomic_DNA"/>
</dbReference>
<evidence type="ECO:0000256" key="1">
    <source>
        <dbReference type="SAM" id="MobiDB-lite"/>
    </source>
</evidence>
<sequence length="89" mass="9950">WSTPRRSASRRASSGRLTPTVPSTGTSNPPTCCRRAPHEVPGPTSSRCPRSFTQWRLAVEVGVRLRVTPLWCPSREAIEEGNRRTYSRS</sequence>
<feature type="region of interest" description="Disordered" evidence="1">
    <location>
        <begin position="1"/>
        <end position="47"/>
    </location>
</feature>
<organism evidence="2">
    <name type="scientific">uncultured Rubrobacteraceae bacterium</name>
    <dbReference type="NCBI Taxonomy" id="349277"/>
    <lineage>
        <taxon>Bacteria</taxon>
        <taxon>Bacillati</taxon>
        <taxon>Actinomycetota</taxon>
        <taxon>Rubrobacteria</taxon>
        <taxon>Rubrobacterales</taxon>
        <taxon>Rubrobacteraceae</taxon>
        <taxon>environmental samples</taxon>
    </lineage>
</organism>
<feature type="compositionally biased region" description="Polar residues" evidence="1">
    <location>
        <begin position="15"/>
        <end position="30"/>
    </location>
</feature>
<evidence type="ECO:0000313" key="2">
    <source>
        <dbReference type="EMBL" id="CAA9495194.1"/>
    </source>
</evidence>
<accession>A0A6J4SJP1</accession>
<protein>
    <submittedName>
        <fullName evidence="2">Uncharacterized protein</fullName>
    </submittedName>
</protein>
<reference evidence="2" key="1">
    <citation type="submission" date="2020-02" db="EMBL/GenBank/DDBJ databases">
        <authorList>
            <person name="Meier V. D."/>
        </authorList>
    </citation>
    <scope>NUCLEOTIDE SEQUENCE</scope>
    <source>
        <strain evidence="2">AVDCRST_MAG12</strain>
    </source>
</reference>